<comment type="caution">
    <text evidence="1">The sequence shown here is derived from an EMBL/GenBank/DDBJ whole genome shotgun (WGS) entry which is preliminary data.</text>
</comment>
<sequence length="126" mass="14210">MSRTLISHDGQASRFTSSSASWQTGHPALKISILRVVVIITPRLHCSSLPFSQRPPRREHKPGIELAANKTIDINLSDDNSHFYTLDTRDWRGRHIWIDAPEHAGAPGSNAFNIWDRVHNTNTDGY</sequence>
<organism evidence="1">
    <name type="scientific">marine sediment metagenome</name>
    <dbReference type="NCBI Taxonomy" id="412755"/>
    <lineage>
        <taxon>unclassified sequences</taxon>
        <taxon>metagenomes</taxon>
        <taxon>ecological metagenomes</taxon>
    </lineage>
</organism>
<gene>
    <name evidence="1" type="ORF">LCGC14_2695150</name>
</gene>
<proteinExistence type="predicted"/>
<evidence type="ECO:0000313" key="1">
    <source>
        <dbReference type="EMBL" id="KKK93212.1"/>
    </source>
</evidence>
<accession>A0A0F8ZHB5</accession>
<protein>
    <submittedName>
        <fullName evidence="1">Uncharacterized protein</fullName>
    </submittedName>
</protein>
<feature type="non-terminal residue" evidence="1">
    <location>
        <position position="126"/>
    </location>
</feature>
<dbReference type="AlphaFoldDB" id="A0A0F8ZHB5"/>
<dbReference type="EMBL" id="LAZR01047870">
    <property type="protein sequence ID" value="KKK93212.1"/>
    <property type="molecule type" value="Genomic_DNA"/>
</dbReference>
<reference evidence="1" key="1">
    <citation type="journal article" date="2015" name="Nature">
        <title>Complex archaea that bridge the gap between prokaryotes and eukaryotes.</title>
        <authorList>
            <person name="Spang A."/>
            <person name="Saw J.H."/>
            <person name="Jorgensen S.L."/>
            <person name="Zaremba-Niedzwiedzka K."/>
            <person name="Martijn J."/>
            <person name="Lind A.E."/>
            <person name="van Eijk R."/>
            <person name="Schleper C."/>
            <person name="Guy L."/>
            <person name="Ettema T.J."/>
        </authorList>
    </citation>
    <scope>NUCLEOTIDE SEQUENCE</scope>
</reference>
<name>A0A0F8ZHB5_9ZZZZ</name>